<dbReference type="Proteomes" id="UP000000376">
    <property type="component" value="Chromosome"/>
</dbReference>
<evidence type="ECO:0000313" key="2">
    <source>
        <dbReference type="EMBL" id="ADH92959.1"/>
    </source>
</evidence>
<dbReference type="HOGENOM" id="CLU_064909_1_1_11"/>
<dbReference type="EMBL" id="CP002045">
    <property type="protein sequence ID" value="ADH92959.1"/>
    <property type="molecule type" value="Genomic_DNA"/>
</dbReference>
<dbReference type="RefSeq" id="WP_013170451.1">
    <property type="nucleotide sequence ID" value="NC_014218.1"/>
</dbReference>
<feature type="transmembrane region" description="Helical" evidence="1">
    <location>
        <begin position="280"/>
        <end position="299"/>
    </location>
</feature>
<feature type="transmembrane region" description="Helical" evidence="1">
    <location>
        <begin position="119"/>
        <end position="139"/>
    </location>
</feature>
<feature type="transmembrane region" description="Helical" evidence="1">
    <location>
        <begin position="90"/>
        <end position="112"/>
    </location>
</feature>
<feature type="transmembrane region" description="Helical" evidence="1">
    <location>
        <begin position="48"/>
        <end position="68"/>
    </location>
</feature>
<name>D7BJX9_ARCHD</name>
<dbReference type="AlphaFoldDB" id="D7BJX9"/>
<feature type="transmembrane region" description="Helical" evidence="1">
    <location>
        <begin position="151"/>
        <end position="177"/>
    </location>
</feature>
<feature type="transmembrane region" description="Helical" evidence="1">
    <location>
        <begin position="6"/>
        <end position="28"/>
    </location>
</feature>
<organism evidence="2 3">
    <name type="scientific">Arcanobacterium haemolyticum (strain ATCC 9345 / DSM 20595 / CCM 5947 / CCUG 17215 / LMG 16163 / NBRC 15585 / NCTC 8452 / 11018)</name>
    <dbReference type="NCBI Taxonomy" id="644284"/>
    <lineage>
        <taxon>Bacteria</taxon>
        <taxon>Bacillati</taxon>
        <taxon>Actinomycetota</taxon>
        <taxon>Actinomycetes</taxon>
        <taxon>Actinomycetales</taxon>
        <taxon>Actinomycetaceae</taxon>
        <taxon>Arcanobacterium</taxon>
    </lineage>
</organism>
<keyword evidence="3" id="KW-1185">Reference proteome</keyword>
<keyword evidence="1" id="KW-0812">Transmembrane</keyword>
<dbReference type="KEGG" id="ahe:Arch_1254"/>
<keyword evidence="1" id="KW-1133">Transmembrane helix</keyword>
<proteinExistence type="predicted"/>
<dbReference type="GO" id="GO:0005886">
    <property type="term" value="C:plasma membrane"/>
    <property type="evidence" value="ECO:0007669"/>
    <property type="project" value="TreeGrafter"/>
</dbReference>
<evidence type="ECO:0000313" key="3">
    <source>
        <dbReference type="Proteomes" id="UP000000376"/>
    </source>
</evidence>
<dbReference type="PANTHER" id="PTHR38095">
    <property type="entry name" value="ANAEROBIC DIMETHYL SULFOXIDE REDUCTASE CHAIN YNFH"/>
    <property type="match status" value="1"/>
</dbReference>
<dbReference type="PANTHER" id="PTHR38095:SF2">
    <property type="entry name" value="ANAEROBIC DIMETHYL SULFOXIDE REDUCTASE CHAIN C"/>
    <property type="match status" value="1"/>
</dbReference>
<accession>D7BJX9</accession>
<gene>
    <name evidence="2" type="ordered locus">Arch_1254</name>
</gene>
<evidence type="ECO:0000256" key="1">
    <source>
        <dbReference type="SAM" id="Phobius"/>
    </source>
</evidence>
<dbReference type="STRING" id="644284.Arch_1254"/>
<feature type="transmembrane region" description="Helical" evidence="1">
    <location>
        <begin position="207"/>
        <end position="228"/>
    </location>
</feature>
<sequence length="320" mass="34336">MNIHELPMIIFTVVAQMSVGAFWALGAIQLLGRARKISVPALDRITDVAMYAVGPLLVAGFIAAFFHLNDPFHAIYTMNNLGSSWLSRELLAGVLFGGFGAAFAIAQWFGWFSRGLREVLAVLTALSGLFLIVAMAGVYYSTVTIPAWNTIAVPVFFFASALFTGPLAVAVALLVVWSKNPLAKFGKHEASEFDQDSVTLMRSSLQWLTAVATAAGVVIFVTYPLYLLTLAQGNDAAQHVASEISSGFLIARLLLLGAAIVIAGVFAFNQARLAASPHKVLIILIVAAFVLAVISEFMGRSIHYDGLWRAGINTWQTIAG</sequence>
<dbReference type="Gene3D" id="1.20.1630.10">
    <property type="entry name" value="Formate dehydrogenase/DMSO reductase domain"/>
    <property type="match status" value="1"/>
</dbReference>
<dbReference type="GO" id="GO:0019645">
    <property type="term" value="P:anaerobic electron transport chain"/>
    <property type="evidence" value="ECO:0007669"/>
    <property type="project" value="InterPro"/>
</dbReference>
<reference evidence="2 3" key="1">
    <citation type="journal article" date="2010" name="Stand. Genomic Sci.">
        <title>Complete genome sequence of Arcanobacterium haemolyticum type strain (11018).</title>
        <authorList>
            <person name="Yasawong M."/>
            <person name="Teshima H."/>
            <person name="Lapidus A."/>
            <person name="Nolan M."/>
            <person name="Lucas S."/>
            <person name="Glavina Del Rio T."/>
            <person name="Tice H."/>
            <person name="Cheng J."/>
            <person name="Bruce D."/>
            <person name="Detter C."/>
            <person name="Tapia R."/>
            <person name="Han C."/>
            <person name="Goodwin L."/>
            <person name="Pitluck S."/>
            <person name="Liolios K."/>
            <person name="Ivanova N."/>
            <person name="Mavromatis K."/>
            <person name="Mikhailova N."/>
            <person name="Pati A."/>
            <person name="Chen A."/>
            <person name="Palaniappan K."/>
            <person name="Land M."/>
            <person name="Hauser L."/>
            <person name="Chang Y."/>
            <person name="Jeffries C."/>
            <person name="Rohde M."/>
            <person name="Sikorski J."/>
            <person name="Pukall R."/>
            <person name="Goker M."/>
            <person name="Woyke T."/>
            <person name="Bristow J."/>
            <person name="Eisen J."/>
            <person name="Markowitz V."/>
            <person name="Hugenholtz P."/>
            <person name="Kyrpides N."/>
            <person name="Klenk H."/>
        </authorList>
    </citation>
    <scope>NUCLEOTIDE SEQUENCE [LARGE SCALE GENOMIC DNA]</scope>
    <source>
        <strain evidence="3">ATCC 9345 / DSM 20595 / CCUG 17215 / LMG 16163 / NBRC 15585 / NCTC 8452 / 11018</strain>
    </source>
</reference>
<feature type="transmembrane region" description="Helical" evidence="1">
    <location>
        <begin position="248"/>
        <end position="268"/>
    </location>
</feature>
<dbReference type="InterPro" id="IPR007059">
    <property type="entry name" value="DmsC"/>
</dbReference>
<dbReference type="eggNOG" id="COG3302">
    <property type="taxonomic scope" value="Bacteria"/>
</dbReference>
<dbReference type="Pfam" id="PF04976">
    <property type="entry name" value="DmsC"/>
    <property type="match status" value="1"/>
</dbReference>
<protein>
    <submittedName>
        <fullName evidence="2">DMSO reductase anchor subunit (DmsC)</fullName>
    </submittedName>
</protein>
<dbReference type="GO" id="GO:0009389">
    <property type="term" value="F:dimethyl sulfoxide reductase activity"/>
    <property type="evidence" value="ECO:0007669"/>
    <property type="project" value="TreeGrafter"/>
</dbReference>
<keyword evidence="1" id="KW-0472">Membrane</keyword>
<dbReference type="GO" id="GO:0009390">
    <property type="term" value="C:dimethyl sulfoxide reductase complex"/>
    <property type="evidence" value="ECO:0007669"/>
    <property type="project" value="TreeGrafter"/>
</dbReference>